<organism evidence="2 3">
    <name type="scientific">Pleurodeles waltl</name>
    <name type="common">Iberian ribbed newt</name>
    <dbReference type="NCBI Taxonomy" id="8319"/>
    <lineage>
        <taxon>Eukaryota</taxon>
        <taxon>Metazoa</taxon>
        <taxon>Chordata</taxon>
        <taxon>Craniata</taxon>
        <taxon>Vertebrata</taxon>
        <taxon>Euteleostomi</taxon>
        <taxon>Amphibia</taxon>
        <taxon>Batrachia</taxon>
        <taxon>Caudata</taxon>
        <taxon>Salamandroidea</taxon>
        <taxon>Salamandridae</taxon>
        <taxon>Pleurodelinae</taxon>
        <taxon>Pleurodeles</taxon>
    </lineage>
</organism>
<evidence type="ECO:0000313" key="2">
    <source>
        <dbReference type="EMBL" id="KAJ1098420.1"/>
    </source>
</evidence>
<gene>
    <name evidence="2" type="ORF">NDU88_003531</name>
</gene>
<accession>A0AAV7ME29</accession>
<reference evidence="2" key="1">
    <citation type="journal article" date="2022" name="bioRxiv">
        <title>Sequencing and chromosome-scale assembly of the giantPleurodeles waltlgenome.</title>
        <authorList>
            <person name="Brown T."/>
            <person name="Elewa A."/>
            <person name="Iarovenko S."/>
            <person name="Subramanian E."/>
            <person name="Araus A.J."/>
            <person name="Petzold A."/>
            <person name="Susuki M."/>
            <person name="Suzuki K.-i.T."/>
            <person name="Hayashi T."/>
            <person name="Toyoda A."/>
            <person name="Oliveira C."/>
            <person name="Osipova E."/>
            <person name="Leigh N.D."/>
            <person name="Simon A."/>
            <person name="Yun M.H."/>
        </authorList>
    </citation>
    <scope>NUCLEOTIDE SEQUENCE</scope>
    <source>
        <strain evidence="2">20211129_DDA</strain>
        <tissue evidence="2">Liver</tissue>
    </source>
</reference>
<sequence length="152" mass="16082">MSRSSAALPPDGAYLHPGPQAPAGTSAAAGGLVRSPPLFSGRPPPNRVCPRLNARPQLQPRVRAAGLHPHGRARSTRQHTVGSPRGPDHARYRPPVQHLCADPDRPGKGVFFLVFQPAPPERENQACAISGFLATPTSIQTSLASIFLPTLT</sequence>
<dbReference type="EMBL" id="JANPWB010000014">
    <property type="protein sequence ID" value="KAJ1098420.1"/>
    <property type="molecule type" value="Genomic_DNA"/>
</dbReference>
<protein>
    <submittedName>
        <fullName evidence="2">Uncharacterized protein</fullName>
    </submittedName>
</protein>
<name>A0AAV7ME29_PLEWA</name>
<dbReference type="Proteomes" id="UP001066276">
    <property type="component" value="Chromosome 10"/>
</dbReference>
<dbReference type="AlphaFoldDB" id="A0AAV7ME29"/>
<evidence type="ECO:0000256" key="1">
    <source>
        <dbReference type="SAM" id="MobiDB-lite"/>
    </source>
</evidence>
<feature type="region of interest" description="Disordered" evidence="1">
    <location>
        <begin position="1"/>
        <end position="101"/>
    </location>
</feature>
<evidence type="ECO:0000313" key="3">
    <source>
        <dbReference type="Proteomes" id="UP001066276"/>
    </source>
</evidence>
<comment type="caution">
    <text evidence="2">The sequence shown here is derived from an EMBL/GenBank/DDBJ whole genome shotgun (WGS) entry which is preliminary data.</text>
</comment>
<proteinExistence type="predicted"/>
<keyword evidence="3" id="KW-1185">Reference proteome</keyword>